<protein>
    <recommendedName>
        <fullName evidence="3">DUF1697 domain-containing protein</fullName>
    </recommendedName>
</protein>
<dbReference type="InterPro" id="IPR012545">
    <property type="entry name" value="DUF1697"/>
</dbReference>
<evidence type="ECO:0000313" key="1">
    <source>
        <dbReference type="EMBL" id="ACY14047.1"/>
    </source>
</evidence>
<sequence length="181" mass="19518">MSQFVLLLRGVNVGANNSLPMAELRAMLKGIGCRAVATYVQSGNAVLRTSMSQAELSQAASEAVSGYMGRSIDVTTRTRAQLERVVERNPFAAEAAEQPKYVVVSFLSAAPGRAGLQPLREGDWGDEGWKADGAHIYSWHPKGQGRSKLAKTLSTLKLAGTITARNWNTVLKLRDMLDAAD</sequence>
<dbReference type="RefSeq" id="WP_012826656.1">
    <property type="nucleotide sequence ID" value="NC_013440.1"/>
</dbReference>
<dbReference type="Pfam" id="PF08002">
    <property type="entry name" value="DUF1697"/>
    <property type="match status" value="1"/>
</dbReference>
<evidence type="ECO:0000313" key="2">
    <source>
        <dbReference type="Proteomes" id="UP000001880"/>
    </source>
</evidence>
<proteinExistence type="predicted"/>
<dbReference type="PANTHER" id="PTHR36439:SF1">
    <property type="entry name" value="DUF1697 DOMAIN-CONTAINING PROTEIN"/>
    <property type="match status" value="1"/>
</dbReference>
<dbReference type="PANTHER" id="PTHR36439">
    <property type="entry name" value="BLL4334 PROTEIN"/>
    <property type="match status" value="1"/>
</dbReference>
<dbReference type="AlphaFoldDB" id="D0LVR3"/>
<gene>
    <name evidence="1" type="ordered locus">Hoch_1495</name>
</gene>
<dbReference type="OrthoDB" id="9806494at2"/>
<organism evidence="1 2">
    <name type="scientific">Haliangium ochraceum (strain DSM 14365 / JCM 11303 / SMP-2)</name>
    <dbReference type="NCBI Taxonomy" id="502025"/>
    <lineage>
        <taxon>Bacteria</taxon>
        <taxon>Pseudomonadati</taxon>
        <taxon>Myxococcota</taxon>
        <taxon>Polyangia</taxon>
        <taxon>Haliangiales</taxon>
        <taxon>Kofleriaceae</taxon>
        <taxon>Haliangium</taxon>
    </lineage>
</organism>
<dbReference type="HOGENOM" id="CLU_106303_2_0_7"/>
<reference evidence="1 2" key="1">
    <citation type="journal article" date="2010" name="Stand. Genomic Sci.">
        <title>Complete genome sequence of Haliangium ochraceum type strain (SMP-2).</title>
        <authorList>
            <consortium name="US DOE Joint Genome Institute (JGI-PGF)"/>
            <person name="Ivanova N."/>
            <person name="Daum C."/>
            <person name="Lang E."/>
            <person name="Abt B."/>
            <person name="Kopitz M."/>
            <person name="Saunders E."/>
            <person name="Lapidus A."/>
            <person name="Lucas S."/>
            <person name="Glavina Del Rio T."/>
            <person name="Nolan M."/>
            <person name="Tice H."/>
            <person name="Copeland A."/>
            <person name="Cheng J.F."/>
            <person name="Chen F."/>
            <person name="Bruce D."/>
            <person name="Goodwin L."/>
            <person name="Pitluck S."/>
            <person name="Mavromatis K."/>
            <person name="Pati A."/>
            <person name="Mikhailova N."/>
            <person name="Chen A."/>
            <person name="Palaniappan K."/>
            <person name="Land M."/>
            <person name="Hauser L."/>
            <person name="Chang Y.J."/>
            <person name="Jeffries C.D."/>
            <person name="Detter J.C."/>
            <person name="Brettin T."/>
            <person name="Rohde M."/>
            <person name="Goker M."/>
            <person name="Bristow J."/>
            <person name="Markowitz V."/>
            <person name="Eisen J.A."/>
            <person name="Hugenholtz P."/>
            <person name="Kyrpides N.C."/>
            <person name="Klenk H.P."/>
        </authorList>
    </citation>
    <scope>NUCLEOTIDE SEQUENCE [LARGE SCALE GENOMIC DNA]</scope>
    <source>
        <strain evidence="2">DSM 14365 / CIP 107738 / JCM 11303 / AJ 13395 / SMP-2</strain>
    </source>
</reference>
<keyword evidence="2" id="KW-1185">Reference proteome</keyword>
<name>D0LVR3_HALO1</name>
<evidence type="ECO:0008006" key="3">
    <source>
        <dbReference type="Google" id="ProtNLM"/>
    </source>
</evidence>
<dbReference type="eggNOG" id="COG3797">
    <property type="taxonomic scope" value="Bacteria"/>
</dbReference>
<dbReference type="Proteomes" id="UP000001880">
    <property type="component" value="Chromosome"/>
</dbReference>
<dbReference type="KEGG" id="hoh:Hoch_1495"/>
<dbReference type="Gene3D" id="3.30.70.1280">
    <property type="entry name" value="SP0830-like domains"/>
    <property type="match status" value="1"/>
</dbReference>
<accession>D0LVR3</accession>
<dbReference type="SUPFAM" id="SSF160379">
    <property type="entry name" value="SP0830-like"/>
    <property type="match status" value="1"/>
</dbReference>
<dbReference type="STRING" id="502025.Hoch_1495"/>
<dbReference type="PIRSF" id="PIRSF008502">
    <property type="entry name" value="UCP008502"/>
    <property type="match status" value="1"/>
</dbReference>
<dbReference type="EMBL" id="CP001804">
    <property type="protein sequence ID" value="ACY14047.1"/>
    <property type="molecule type" value="Genomic_DNA"/>
</dbReference>